<name>A0A4U5TR93_9FLAO</name>
<sequence>MKKITINLLLAFGFGLLIACSSDDDTINDNNDNNNPETEESENFFPLVVNNSWDYENTLSSSVAGQDDIVTTETLSITGTTENSGNTVYELDTDNPAGSSPVTLVLSQGVLRKNDASLIYAGQFGLGLTDFPEINFDVENVQIYDTSASLDTELFSQDGSIQQEFQGLPLSINYTLSSIMGDSFESFDSNDVTYDNVISSQLIINLEITANITDPLPLNIPILQSQDAVVVTNYFADGVGLVQSETDTNFVFEEIPIPEFTLEDISLLTLQELVNYSVELE</sequence>
<evidence type="ECO:0000313" key="3">
    <source>
        <dbReference type="Proteomes" id="UP000306552"/>
    </source>
</evidence>
<organism evidence="2 3">
    <name type="scientific">Mesohalobacter halotolerans</name>
    <dbReference type="NCBI Taxonomy" id="1883405"/>
    <lineage>
        <taxon>Bacteria</taxon>
        <taxon>Pseudomonadati</taxon>
        <taxon>Bacteroidota</taxon>
        <taxon>Flavobacteriia</taxon>
        <taxon>Flavobacteriales</taxon>
        <taxon>Flavobacteriaceae</taxon>
        <taxon>Mesohalobacter</taxon>
    </lineage>
</organism>
<comment type="caution">
    <text evidence="2">The sequence shown here is derived from an EMBL/GenBank/DDBJ whole genome shotgun (WGS) entry which is preliminary data.</text>
</comment>
<dbReference type="AlphaFoldDB" id="A0A4U5TR93"/>
<dbReference type="EMBL" id="SWMU01000002">
    <property type="protein sequence ID" value="TKS56760.1"/>
    <property type="molecule type" value="Genomic_DNA"/>
</dbReference>
<gene>
    <name evidence="2" type="ORF">FCN74_06950</name>
</gene>
<evidence type="ECO:0000313" key="2">
    <source>
        <dbReference type="EMBL" id="TKS56760.1"/>
    </source>
</evidence>
<feature type="chain" id="PRO_5020700663" evidence="1">
    <location>
        <begin position="20"/>
        <end position="281"/>
    </location>
</feature>
<evidence type="ECO:0000256" key="1">
    <source>
        <dbReference type="SAM" id="SignalP"/>
    </source>
</evidence>
<dbReference type="PROSITE" id="PS51257">
    <property type="entry name" value="PROKAR_LIPOPROTEIN"/>
    <property type="match status" value="1"/>
</dbReference>
<proteinExistence type="predicted"/>
<feature type="signal peptide" evidence="1">
    <location>
        <begin position="1"/>
        <end position="19"/>
    </location>
</feature>
<keyword evidence="1" id="KW-0732">Signal</keyword>
<dbReference type="Proteomes" id="UP000306552">
    <property type="component" value="Unassembled WGS sequence"/>
</dbReference>
<accession>A0A4U5TR93</accession>
<reference evidence="2 3" key="1">
    <citation type="submission" date="2019-04" db="EMBL/GenBank/DDBJ databases">
        <title>Psychroflexus halotolerans sp. nov., isolated from a marine solar saltern.</title>
        <authorList>
            <person name="Feng X."/>
        </authorList>
    </citation>
    <scope>NUCLEOTIDE SEQUENCE [LARGE SCALE GENOMIC DNA]</scope>
    <source>
        <strain evidence="2 3">WDS2C27</strain>
    </source>
</reference>
<protein>
    <submittedName>
        <fullName evidence="2">Uncharacterized protein</fullName>
    </submittedName>
</protein>
<keyword evidence="3" id="KW-1185">Reference proteome</keyword>
<dbReference type="OrthoDB" id="1435518at2"/>
<dbReference type="RefSeq" id="WP_138931862.1">
    <property type="nucleotide sequence ID" value="NZ_SWMU01000002.1"/>
</dbReference>